<dbReference type="eggNOG" id="COG0473">
    <property type="taxonomic scope" value="Bacteria"/>
</dbReference>
<comment type="caution">
    <text evidence="14">Lacks conserved residue(s) required for the propagation of feature annotation.</text>
</comment>
<feature type="binding site" evidence="14">
    <location>
        <position position="246"/>
    </location>
    <ligand>
        <name>Mg(2+)</name>
        <dbReference type="ChEBI" id="CHEBI:18420"/>
    </ligand>
</feature>
<feature type="binding site" evidence="14">
    <location>
        <begin position="277"/>
        <end position="289"/>
    </location>
    <ligand>
        <name>NAD(+)</name>
        <dbReference type="ChEBI" id="CHEBI:57540"/>
    </ligand>
</feature>
<reference evidence="18" key="2">
    <citation type="submission" date="2023-11" db="EMBL/GenBank/DDBJ databases">
        <title>MicrobeMod: A computational toolkit for identifying prokaryotic methylation and restriction-modification with nanopore sequencing.</title>
        <authorList>
            <person name="Crits-Christoph A."/>
            <person name="Kang S.C."/>
            <person name="Lee H."/>
            <person name="Ostrov N."/>
        </authorList>
    </citation>
    <scope>NUCLEOTIDE SEQUENCE</scope>
    <source>
        <strain evidence="18">ATCC 51242</strain>
    </source>
</reference>
<name>A0A023WZX4_RUBRA</name>
<dbReference type="EC" id="1.1.1.85" evidence="14"/>
<dbReference type="GO" id="GO:0009098">
    <property type="term" value="P:L-leucine biosynthetic process"/>
    <property type="evidence" value="ECO:0007669"/>
    <property type="project" value="UniProtKB-UniRule"/>
</dbReference>
<keyword evidence="19" id="KW-1185">Reference proteome</keyword>
<keyword evidence="10 14" id="KW-0560">Oxidoreductase</keyword>
<evidence type="ECO:0000256" key="3">
    <source>
        <dbReference type="ARBA" id="ARBA00004762"/>
    </source>
</evidence>
<dbReference type="AlphaFoldDB" id="A0A023WZX4"/>
<keyword evidence="11 14" id="KW-0520">NAD</keyword>
<comment type="catalytic activity">
    <reaction evidence="1 14 15">
        <text>(2R,3S)-3-isopropylmalate + NAD(+) = 4-methyl-2-oxopentanoate + CO2 + NADH</text>
        <dbReference type="Rhea" id="RHEA:32271"/>
        <dbReference type="ChEBI" id="CHEBI:16526"/>
        <dbReference type="ChEBI" id="CHEBI:17865"/>
        <dbReference type="ChEBI" id="CHEBI:35121"/>
        <dbReference type="ChEBI" id="CHEBI:57540"/>
        <dbReference type="ChEBI" id="CHEBI:57945"/>
        <dbReference type="EC" id="1.1.1.85"/>
    </reaction>
</comment>
<comment type="function">
    <text evidence="14 15">Catalyzes the oxidation of 3-carboxy-2-hydroxy-4-methylpentanoate (3-isopropylmalate) to 3-carboxy-4-methyl-2-oxopentanoate. The product decarboxylates to 4-methyl-2 oxopentanoate.</text>
</comment>
<dbReference type="Proteomes" id="UP001281130">
    <property type="component" value="Unassembled WGS sequence"/>
</dbReference>
<dbReference type="FunFam" id="3.40.718.10:FF:000006">
    <property type="entry name" value="3-isopropylmalate dehydrogenase"/>
    <property type="match status" value="1"/>
</dbReference>
<dbReference type="GO" id="GO:0005829">
    <property type="term" value="C:cytosol"/>
    <property type="evidence" value="ECO:0007669"/>
    <property type="project" value="TreeGrafter"/>
</dbReference>
<sequence length="355" mass="37564">MADRFDILLLPGDGIGPEVIGAARRVLDAAADHFGFELACDERLVGAAAIRAEGAPVSEETIQAAKSSDAILFGAVGDPEFDGGDVRPEAGLLALRKALDTFANLRPVAAIPALLDASPLKREIVEGVDVLIVRELTGGSYFGEKVEAFDYSSDLSVYTKEEVVRVARVAFEAAGRRKGRLTSVDKANVMATGRLWRKVVNEVAEEYPDVELDHVLADAAAMHLIQNPRRFDVIVTDNLFGDMLSDEASVLPGSMGMLPSASLGAPGTPGLFEPVHGSAPDIAGKGVANPYAAILTAAMMFRHGLDRPDVSDALERAVSTATEAGFLTRDLGGDKNTEEVTQAVIRWIGAGEGHM</sequence>
<evidence type="ECO:0000256" key="2">
    <source>
        <dbReference type="ARBA" id="ARBA00001936"/>
    </source>
</evidence>
<dbReference type="OrthoDB" id="5289857at2"/>
<comment type="subcellular location">
    <subcellularLocation>
        <location evidence="14">Cytoplasm</location>
    </subcellularLocation>
</comment>
<evidence type="ECO:0000256" key="15">
    <source>
        <dbReference type="RuleBase" id="RU004445"/>
    </source>
</evidence>
<dbReference type="NCBIfam" id="TIGR00169">
    <property type="entry name" value="leuB"/>
    <property type="match status" value="1"/>
</dbReference>
<evidence type="ECO:0000256" key="9">
    <source>
        <dbReference type="ARBA" id="ARBA00022842"/>
    </source>
</evidence>
<dbReference type="GO" id="GO:0000287">
    <property type="term" value="F:magnesium ion binding"/>
    <property type="evidence" value="ECO:0007669"/>
    <property type="project" value="InterPro"/>
</dbReference>
<dbReference type="InterPro" id="IPR019818">
    <property type="entry name" value="IsoCit/isopropylmalate_DH_CS"/>
</dbReference>
<evidence type="ECO:0000256" key="8">
    <source>
        <dbReference type="ARBA" id="ARBA00022723"/>
    </source>
</evidence>
<keyword evidence="6 14" id="KW-0432">Leucine biosynthesis</keyword>
<evidence type="ECO:0000256" key="6">
    <source>
        <dbReference type="ARBA" id="ARBA00022430"/>
    </source>
</evidence>
<dbReference type="Gene3D" id="3.40.718.10">
    <property type="entry name" value="Isopropylmalate Dehydrogenase"/>
    <property type="match status" value="1"/>
</dbReference>
<evidence type="ECO:0000313" key="19">
    <source>
        <dbReference type="Proteomes" id="UP000025229"/>
    </source>
</evidence>
<keyword evidence="7 14" id="KW-0028">Amino-acid biosynthesis</keyword>
<feature type="binding site" evidence="14">
    <location>
        <position position="106"/>
    </location>
    <ligand>
        <name>substrate</name>
    </ligand>
</feature>
<keyword evidence="14" id="KW-0963">Cytoplasm</keyword>
<dbReference type="Pfam" id="PF00180">
    <property type="entry name" value="Iso_dh"/>
    <property type="match status" value="1"/>
</dbReference>
<proteinExistence type="inferred from homology"/>
<feature type="binding site" evidence="14">
    <location>
        <position position="134"/>
    </location>
    <ligand>
        <name>substrate</name>
    </ligand>
</feature>
<dbReference type="EMBL" id="JAWXXX010000001">
    <property type="protein sequence ID" value="MDX5892907.1"/>
    <property type="molecule type" value="Genomic_DNA"/>
</dbReference>
<organism evidence="17 19">
    <name type="scientific">Rubrobacter radiotolerans</name>
    <name type="common">Arthrobacter radiotolerans</name>
    <dbReference type="NCBI Taxonomy" id="42256"/>
    <lineage>
        <taxon>Bacteria</taxon>
        <taxon>Bacillati</taxon>
        <taxon>Actinomycetota</taxon>
        <taxon>Rubrobacteria</taxon>
        <taxon>Rubrobacterales</taxon>
        <taxon>Rubrobacteraceae</taxon>
        <taxon>Rubrobacter</taxon>
    </lineage>
</organism>
<keyword evidence="8 14" id="KW-0479">Metal-binding</keyword>
<dbReference type="HAMAP" id="MF_01033">
    <property type="entry name" value="LeuB_type1"/>
    <property type="match status" value="1"/>
</dbReference>
<evidence type="ECO:0000313" key="17">
    <source>
        <dbReference type="EMBL" id="AHY45496.1"/>
    </source>
</evidence>
<evidence type="ECO:0000256" key="4">
    <source>
        <dbReference type="ARBA" id="ARBA00008319"/>
    </source>
</evidence>
<dbReference type="InterPro" id="IPR004429">
    <property type="entry name" value="Isopropylmalate_DH"/>
</dbReference>
<comment type="subunit">
    <text evidence="5 14 15">Homodimer.</text>
</comment>
<evidence type="ECO:0000256" key="10">
    <source>
        <dbReference type="ARBA" id="ARBA00023002"/>
    </source>
</evidence>
<keyword evidence="9 14" id="KW-0460">Magnesium</keyword>
<dbReference type="PROSITE" id="PS00470">
    <property type="entry name" value="IDH_IMDH"/>
    <property type="match status" value="1"/>
</dbReference>
<evidence type="ECO:0000313" key="18">
    <source>
        <dbReference type="EMBL" id="MDX5892907.1"/>
    </source>
</evidence>
<evidence type="ECO:0000256" key="12">
    <source>
        <dbReference type="ARBA" id="ARBA00023211"/>
    </source>
</evidence>
<keyword evidence="12 14" id="KW-0464">Manganese</keyword>
<evidence type="ECO:0000256" key="11">
    <source>
        <dbReference type="ARBA" id="ARBA00023027"/>
    </source>
</evidence>
<evidence type="ECO:0000256" key="5">
    <source>
        <dbReference type="ARBA" id="ARBA00011738"/>
    </source>
</evidence>
<feature type="binding site" evidence="14">
    <location>
        <position position="242"/>
    </location>
    <ligand>
        <name>Mg(2+)</name>
        <dbReference type="ChEBI" id="CHEBI:18420"/>
    </ligand>
</feature>
<dbReference type="GO" id="GO:0051287">
    <property type="term" value="F:NAD binding"/>
    <property type="evidence" value="ECO:0007669"/>
    <property type="project" value="InterPro"/>
</dbReference>
<reference evidence="17 19" key="1">
    <citation type="submission" date="2014-03" db="EMBL/GenBank/DDBJ databases">
        <title>Complete genome sequence of the Radio-Resistant Rubrobacter radiotolerans RSPS-4.</title>
        <authorList>
            <person name="Egas C.C."/>
            <person name="Barroso C.C."/>
            <person name="Froufe H.J.C."/>
            <person name="Pacheco J.J."/>
            <person name="Albuquerque L.L."/>
            <person name="da Costa M.M.S."/>
        </authorList>
    </citation>
    <scope>NUCLEOTIDE SEQUENCE [LARGE SCALE GENOMIC DNA]</scope>
    <source>
        <strain evidence="17 19">RSPS-4</strain>
    </source>
</reference>
<comment type="cofactor">
    <cofactor evidence="14 15">
        <name>Mg(2+)</name>
        <dbReference type="ChEBI" id="CHEBI:18420"/>
    </cofactor>
    <cofactor evidence="14 15">
        <name>Mn(2+)</name>
        <dbReference type="ChEBI" id="CHEBI:29035"/>
    </cofactor>
    <text evidence="14 15">Binds 1 Mg(2+) or Mn(2+) ion per subunit.</text>
</comment>
<dbReference type="HOGENOM" id="CLU_031953_0_3_11"/>
<feature type="site" description="Important for catalysis" evidence="14">
    <location>
        <position position="186"/>
    </location>
</feature>
<dbReference type="SUPFAM" id="SSF53659">
    <property type="entry name" value="Isocitrate/Isopropylmalate dehydrogenase-like"/>
    <property type="match status" value="1"/>
</dbReference>
<evidence type="ECO:0000259" key="16">
    <source>
        <dbReference type="SMART" id="SM01329"/>
    </source>
</evidence>
<accession>A0A023WZX4</accession>
<dbReference type="PANTHER" id="PTHR42979:SF1">
    <property type="entry name" value="3-ISOPROPYLMALATE DEHYDROGENASE"/>
    <property type="match status" value="1"/>
</dbReference>
<dbReference type="Proteomes" id="UP000025229">
    <property type="component" value="Chromosome"/>
</dbReference>
<dbReference type="UniPathway" id="UPA00048">
    <property type="reaction ID" value="UER00072"/>
</dbReference>
<gene>
    <name evidence="14 18" type="primary">leuB</name>
    <name evidence="17" type="ORF">RradSPS_0213</name>
    <name evidence="18" type="ORF">SIL72_02580</name>
</gene>
<evidence type="ECO:0000256" key="14">
    <source>
        <dbReference type="HAMAP-Rule" id="MF_01033"/>
    </source>
</evidence>
<comment type="cofactor">
    <cofactor evidence="2">
        <name>Mn(2+)</name>
        <dbReference type="ChEBI" id="CHEBI:29035"/>
    </cofactor>
</comment>
<evidence type="ECO:0000256" key="7">
    <source>
        <dbReference type="ARBA" id="ARBA00022605"/>
    </source>
</evidence>
<dbReference type="STRING" id="42256.RradSPS_0213"/>
<dbReference type="InterPro" id="IPR024084">
    <property type="entry name" value="IsoPropMal-DH-like_dom"/>
</dbReference>
<comment type="pathway">
    <text evidence="3 14 15">Amino-acid biosynthesis; L-leucine biosynthesis; L-leucine from 3-methyl-2-oxobutanoate: step 3/4.</text>
</comment>
<protein>
    <recommendedName>
        <fullName evidence="14">3-isopropylmalate dehydrogenase</fullName>
        <ecNumber evidence="14">1.1.1.85</ecNumber>
    </recommendedName>
    <alternativeName>
        <fullName evidence="14">3-IPM-DH</fullName>
    </alternativeName>
    <alternativeName>
        <fullName evidence="14">Beta-IPM dehydrogenase</fullName>
        <shortName evidence="14">IMDH</shortName>
    </alternativeName>
</protein>
<evidence type="ECO:0000256" key="1">
    <source>
        <dbReference type="ARBA" id="ARBA00000624"/>
    </source>
</evidence>
<feature type="binding site" evidence="14">
    <location>
        <position position="218"/>
    </location>
    <ligand>
        <name>Mg(2+)</name>
        <dbReference type="ChEBI" id="CHEBI:18420"/>
    </ligand>
</feature>
<dbReference type="EMBL" id="CP007514">
    <property type="protein sequence ID" value="AHY45496.1"/>
    <property type="molecule type" value="Genomic_DNA"/>
</dbReference>
<dbReference type="KEGG" id="rrd:RradSPS_0213"/>
<comment type="similarity">
    <text evidence="4 14">Belongs to the isocitrate and isopropylmalate dehydrogenases family. LeuB type 1 subfamily.</text>
</comment>
<feature type="binding site" evidence="14">
    <location>
        <position position="218"/>
    </location>
    <ligand>
        <name>substrate</name>
    </ligand>
</feature>
<feature type="binding site" evidence="14">
    <location>
        <position position="96"/>
    </location>
    <ligand>
        <name>substrate</name>
    </ligand>
</feature>
<dbReference type="RefSeq" id="WP_038680103.1">
    <property type="nucleotide sequence ID" value="NZ_CP007514.1"/>
</dbReference>
<evidence type="ECO:0000256" key="13">
    <source>
        <dbReference type="ARBA" id="ARBA00023304"/>
    </source>
</evidence>
<feature type="domain" description="Isopropylmalate dehydrogenase-like" evidence="16">
    <location>
        <begin position="6"/>
        <end position="344"/>
    </location>
</feature>
<dbReference type="PANTHER" id="PTHR42979">
    <property type="entry name" value="3-ISOPROPYLMALATE DEHYDROGENASE"/>
    <property type="match status" value="1"/>
</dbReference>
<dbReference type="SMART" id="SM01329">
    <property type="entry name" value="Iso_dh"/>
    <property type="match status" value="1"/>
</dbReference>
<dbReference type="GO" id="GO:0003862">
    <property type="term" value="F:3-isopropylmalate dehydrogenase activity"/>
    <property type="evidence" value="ECO:0007669"/>
    <property type="project" value="UniProtKB-UniRule"/>
</dbReference>
<keyword evidence="13 14" id="KW-0100">Branched-chain amino acid biosynthesis</keyword>
<dbReference type="PATRIC" id="fig|42256.3.peg.216"/>
<feature type="site" description="Important for catalysis" evidence="14">
    <location>
        <position position="141"/>
    </location>
</feature>